<dbReference type="EMBL" id="CP036278">
    <property type="protein sequence ID" value="QDU54881.1"/>
    <property type="molecule type" value="Genomic_DNA"/>
</dbReference>
<dbReference type="KEGG" id="amuc:Pan181_10650"/>
<protein>
    <submittedName>
        <fullName evidence="1">Uncharacterized protein</fullName>
    </submittedName>
</protein>
<keyword evidence="2" id="KW-1185">Reference proteome</keyword>
<evidence type="ECO:0000313" key="2">
    <source>
        <dbReference type="Proteomes" id="UP000315750"/>
    </source>
</evidence>
<reference evidence="1 2" key="1">
    <citation type="submission" date="2019-02" db="EMBL/GenBank/DDBJ databases">
        <title>Deep-cultivation of Planctomycetes and their phenomic and genomic characterization uncovers novel biology.</title>
        <authorList>
            <person name="Wiegand S."/>
            <person name="Jogler M."/>
            <person name="Boedeker C."/>
            <person name="Pinto D."/>
            <person name="Vollmers J."/>
            <person name="Rivas-Marin E."/>
            <person name="Kohn T."/>
            <person name="Peeters S.H."/>
            <person name="Heuer A."/>
            <person name="Rast P."/>
            <person name="Oberbeckmann S."/>
            <person name="Bunk B."/>
            <person name="Jeske O."/>
            <person name="Meyerdierks A."/>
            <person name="Storesund J.E."/>
            <person name="Kallscheuer N."/>
            <person name="Luecker S."/>
            <person name="Lage O.M."/>
            <person name="Pohl T."/>
            <person name="Merkel B.J."/>
            <person name="Hornburger P."/>
            <person name="Mueller R.-W."/>
            <person name="Bruemmer F."/>
            <person name="Labrenz M."/>
            <person name="Spormann A.M."/>
            <person name="Op den Camp H."/>
            <person name="Overmann J."/>
            <person name="Amann R."/>
            <person name="Jetten M.S.M."/>
            <person name="Mascher T."/>
            <person name="Medema M.H."/>
            <person name="Devos D.P."/>
            <person name="Kaster A.-K."/>
            <person name="Ovreas L."/>
            <person name="Rohde M."/>
            <person name="Galperin M.Y."/>
            <person name="Jogler C."/>
        </authorList>
    </citation>
    <scope>NUCLEOTIDE SEQUENCE [LARGE SCALE GENOMIC DNA]</scope>
    <source>
        <strain evidence="1 2">Pan181</strain>
    </source>
</reference>
<dbReference type="Proteomes" id="UP000315750">
    <property type="component" value="Chromosome"/>
</dbReference>
<dbReference type="PROSITE" id="PS51257">
    <property type="entry name" value="PROKAR_LIPOPROTEIN"/>
    <property type="match status" value="1"/>
</dbReference>
<dbReference type="AlphaFoldDB" id="A0A518AJG5"/>
<sequence>MLFAAKAKNLKTTTGAEFYSAPVFLLTACYYSLRGPFSHLQLTKGVIYITEYWVSHCFSRWYPPLSHTTQTHLLRD</sequence>
<name>A0A518AJG5_9BACT</name>
<organism evidence="1 2">
    <name type="scientific">Aeoliella mucimassa</name>
    <dbReference type="NCBI Taxonomy" id="2527972"/>
    <lineage>
        <taxon>Bacteria</taxon>
        <taxon>Pseudomonadati</taxon>
        <taxon>Planctomycetota</taxon>
        <taxon>Planctomycetia</taxon>
        <taxon>Pirellulales</taxon>
        <taxon>Lacipirellulaceae</taxon>
        <taxon>Aeoliella</taxon>
    </lineage>
</organism>
<accession>A0A518AJG5</accession>
<proteinExistence type="predicted"/>
<gene>
    <name evidence="1" type="ORF">Pan181_10650</name>
</gene>
<evidence type="ECO:0000313" key="1">
    <source>
        <dbReference type="EMBL" id="QDU54881.1"/>
    </source>
</evidence>